<gene>
    <name evidence="3" type="ORF">ACJMK2_004191</name>
    <name evidence="4" type="ORF">ACJMK2_004322</name>
</gene>
<protein>
    <recommendedName>
        <fullName evidence="2">F-box domain-containing protein</fullName>
    </recommendedName>
</protein>
<dbReference type="InterPro" id="IPR052805">
    <property type="entry name" value="GEF_Ubiquitin-Prot_Reg"/>
</dbReference>
<dbReference type="PANTHER" id="PTHR46857:SF2">
    <property type="entry name" value="F-BOX ONLY PROTEIN 16"/>
    <property type="match status" value="1"/>
</dbReference>
<feature type="compositionally biased region" description="Polar residues" evidence="1">
    <location>
        <begin position="235"/>
        <end position="254"/>
    </location>
</feature>
<dbReference type="Gene3D" id="1.20.1280.50">
    <property type="match status" value="1"/>
</dbReference>
<organism evidence="4 5">
    <name type="scientific">Sinanodonta woodiana</name>
    <name type="common">Chinese pond mussel</name>
    <name type="synonym">Anodonta woodiana</name>
    <dbReference type="NCBI Taxonomy" id="1069815"/>
    <lineage>
        <taxon>Eukaryota</taxon>
        <taxon>Metazoa</taxon>
        <taxon>Spiralia</taxon>
        <taxon>Lophotrochozoa</taxon>
        <taxon>Mollusca</taxon>
        <taxon>Bivalvia</taxon>
        <taxon>Autobranchia</taxon>
        <taxon>Heteroconchia</taxon>
        <taxon>Palaeoheterodonta</taxon>
        <taxon>Unionida</taxon>
        <taxon>Unionoidea</taxon>
        <taxon>Unionidae</taxon>
        <taxon>Unioninae</taxon>
        <taxon>Sinanodonta</taxon>
    </lineage>
</organism>
<accession>A0ABD3Y0T6</accession>
<keyword evidence="5" id="KW-1185">Reference proteome</keyword>
<evidence type="ECO:0000256" key="1">
    <source>
        <dbReference type="SAM" id="MobiDB-lite"/>
    </source>
</evidence>
<sequence>MAMIAKNRINSTWTPLSNEDTNNKIFEERRILIGKWFDKWSDDQRKKLFEHLLLKSKPSQLQYVREYVEEYVPAYKRDFTRYLPRVVSIYIFTFLDPRSLSRCAWVCHHWKSISELDELWMPKCLRRGWFLPYTPSLYEVGVWKRNYIENVKTLHLIRPKEKLQLDDVHGIKKPQKNMKKKTMPWRSSDRQPKDTWRFNYLENDDVVDNINKLRKKKTYGHEAEMIAKNARSKVKTGQNIHNQQVRRSQSLGKLNGEVETSQIWTGSRPTSAAPKSVTYDKNLVTVSRPNTVTPAQVTSVNRPAGSRPVSSRTPRDPPSSPLFPHQPWKIPDKEDSDSDV</sequence>
<dbReference type="InterPro" id="IPR001810">
    <property type="entry name" value="F-box_dom"/>
</dbReference>
<dbReference type="EMBL" id="JBJQND010000001">
    <property type="protein sequence ID" value="KAL3891949.1"/>
    <property type="molecule type" value="Genomic_DNA"/>
</dbReference>
<feature type="domain" description="F-box" evidence="2">
    <location>
        <begin position="77"/>
        <end position="123"/>
    </location>
</feature>
<reference evidence="4 5" key="1">
    <citation type="submission" date="2024-11" db="EMBL/GenBank/DDBJ databases">
        <title>Chromosome-level genome assembly of the freshwater bivalve Anodonta woodiana.</title>
        <authorList>
            <person name="Chen X."/>
        </authorList>
    </citation>
    <scope>NUCLEOTIDE SEQUENCE [LARGE SCALE GENOMIC DNA]</scope>
    <source>
        <strain evidence="4">MN2024</strain>
        <tissue evidence="4">Gills</tissue>
    </source>
</reference>
<dbReference type="PANTHER" id="PTHR46857">
    <property type="entry name" value="EPITHELIAL CELL-TRANSFORMING SEQUENCE 2 ONCOGENE-LIKE"/>
    <property type="match status" value="1"/>
</dbReference>
<proteinExistence type="predicted"/>
<dbReference type="Proteomes" id="UP001634394">
    <property type="component" value="Unassembled WGS sequence"/>
</dbReference>
<comment type="caution">
    <text evidence="4">The sequence shown here is derived from an EMBL/GenBank/DDBJ whole genome shotgun (WGS) entry which is preliminary data.</text>
</comment>
<dbReference type="InterPro" id="IPR036047">
    <property type="entry name" value="F-box-like_dom_sf"/>
</dbReference>
<name>A0ABD3Y0T6_SINWO</name>
<dbReference type="SUPFAM" id="SSF81383">
    <property type="entry name" value="F-box domain"/>
    <property type="match status" value="1"/>
</dbReference>
<dbReference type="AlphaFoldDB" id="A0ABD3Y0T6"/>
<dbReference type="Pfam" id="PF12937">
    <property type="entry name" value="F-box-like"/>
    <property type="match status" value="1"/>
</dbReference>
<feature type="region of interest" description="Disordered" evidence="1">
    <location>
        <begin position="232"/>
        <end position="254"/>
    </location>
</feature>
<feature type="region of interest" description="Disordered" evidence="1">
    <location>
        <begin position="287"/>
        <end position="340"/>
    </location>
</feature>
<feature type="compositionally biased region" description="Polar residues" evidence="1">
    <location>
        <begin position="287"/>
        <end position="301"/>
    </location>
</feature>
<evidence type="ECO:0000313" key="4">
    <source>
        <dbReference type="EMBL" id="KAL3892085.1"/>
    </source>
</evidence>
<evidence type="ECO:0000259" key="2">
    <source>
        <dbReference type="PROSITE" id="PS50181"/>
    </source>
</evidence>
<evidence type="ECO:0000313" key="3">
    <source>
        <dbReference type="EMBL" id="KAL3891949.1"/>
    </source>
</evidence>
<dbReference type="EMBL" id="JBJQND010000001">
    <property type="protein sequence ID" value="KAL3892085.1"/>
    <property type="molecule type" value="Genomic_DNA"/>
</dbReference>
<dbReference type="PROSITE" id="PS50181">
    <property type="entry name" value="FBOX"/>
    <property type="match status" value="1"/>
</dbReference>
<evidence type="ECO:0000313" key="5">
    <source>
        <dbReference type="Proteomes" id="UP001634394"/>
    </source>
</evidence>